<feature type="binding site" evidence="12">
    <location>
        <position position="79"/>
    </location>
    <ligand>
        <name>Na(+)</name>
        <dbReference type="ChEBI" id="CHEBI:29101"/>
        <note>structural</note>
    </ligand>
</feature>
<sequence>MMNVLIVFVGAGIGGSIRHGVNLLAARLVGMSFPYGTLSINIVGSMAMGLCAAYFAFRGADASQPWRLFLTTGILGGFTTFSAFSLDVAVLWERGDMVGALLYVLGSVILSLLALFLAMWLARSVLG</sequence>
<gene>
    <name evidence="12 13" type="primary">crcB</name>
    <name evidence="12" type="synonym">fluC</name>
    <name evidence="13" type="ORF">FRZ44_19760</name>
</gene>
<evidence type="ECO:0000256" key="2">
    <source>
        <dbReference type="ARBA" id="ARBA00022475"/>
    </source>
</evidence>
<dbReference type="Pfam" id="PF02537">
    <property type="entry name" value="CRCB"/>
    <property type="match status" value="1"/>
</dbReference>
<reference evidence="13 14" key="1">
    <citation type="submission" date="2019-08" db="EMBL/GenBank/DDBJ databases">
        <title>Hyperibacter terrae gen. nov., sp. nov. and Hyperibacter viscosus sp. nov., two new members in the family Rhodospirillaceae isolated from the rhizosphere of Hypericum perforatum.</title>
        <authorList>
            <person name="Noviana Z."/>
        </authorList>
    </citation>
    <scope>NUCLEOTIDE SEQUENCE [LARGE SCALE GENOMIC DNA]</scope>
    <source>
        <strain evidence="13 14">R5913</strain>
    </source>
</reference>
<comment type="activity regulation">
    <text evidence="12">Na(+) is not transported, but it plays an essential structural role and its presence is essential for fluoride channel function.</text>
</comment>
<dbReference type="EMBL" id="CP042906">
    <property type="protein sequence ID" value="QEX16681.1"/>
    <property type="molecule type" value="Genomic_DNA"/>
</dbReference>
<dbReference type="GO" id="GO:0140114">
    <property type="term" value="P:cellular detoxification of fluoride"/>
    <property type="evidence" value="ECO:0007669"/>
    <property type="project" value="UniProtKB-UniRule"/>
</dbReference>
<keyword evidence="2 12" id="KW-1003">Cell membrane</keyword>
<evidence type="ECO:0000256" key="9">
    <source>
        <dbReference type="ARBA" id="ARBA00023303"/>
    </source>
</evidence>
<evidence type="ECO:0000256" key="12">
    <source>
        <dbReference type="HAMAP-Rule" id="MF_00454"/>
    </source>
</evidence>
<protein>
    <recommendedName>
        <fullName evidence="12">Fluoride-specific ion channel FluC</fullName>
    </recommendedName>
</protein>
<keyword evidence="6 12" id="KW-0915">Sodium</keyword>
<keyword evidence="7 12" id="KW-0406">Ion transport</keyword>
<accession>A0A5J6MHV5</accession>
<evidence type="ECO:0000256" key="1">
    <source>
        <dbReference type="ARBA" id="ARBA00004651"/>
    </source>
</evidence>
<evidence type="ECO:0000256" key="7">
    <source>
        <dbReference type="ARBA" id="ARBA00023065"/>
    </source>
</evidence>
<dbReference type="InterPro" id="IPR003691">
    <property type="entry name" value="FluC"/>
</dbReference>
<dbReference type="Proteomes" id="UP000326202">
    <property type="component" value="Chromosome"/>
</dbReference>
<dbReference type="PANTHER" id="PTHR28259">
    <property type="entry name" value="FLUORIDE EXPORT PROTEIN 1-RELATED"/>
    <property type="match status" value="1"/>
</dbReference>
<keyword evidence="12" id="KW-0813">Transport</keyword>
<comment type="similarity">
    <text evidence="10 12">Belongs to the fluoride channel Fluc/FEX (TC 1.A.43) family.</text>
</comment>
<proteinExistence type="inferred from homology"/>
<feature type="transmembrane region" description="Helical" evidence="12">
    <location>
        <begin position="35"/>
        <end position="57"/>
    </location>
</feature>
<dbReference type="NCBIfam" id="TIGR00494">
    <property type="entry name" value="crcB"/>
    <property type="match status" value="1"/>
</dbReference>
<dbReference type="GO" id="GO:0046872">
    <property type="term" value="F:metal ion binding"/>
    <property type="evidence" value="ECO:0007669"/>
    <property type="project" value="UniProtKB-KW"/>
</dbReference>
<dbReference type="NCBIfam" id="NF010794">
    <property type="entry name" value="PRK14198.1"/>
    <property type="match status" value="1"/>
</dbReference>
<evidence type="ECO:0000256" key="10">
    <source>
        <dbReference type="ARBA" id="ARBA00035120"/>
    </source>
</evidence>
<evidence type="ECO:0000256" key="6">
    <source>
        <dbReference type="ARBA" id="ARBA00023053"/>
    </source>
</evidence>
<dbReference type="AlphaFoldDB" id="A0A5J6MHV5"/>
<dbReference type="GO" id="GO:0062054">
    <property type="term" value="F:fluoride channel activity"/>
    <property type="evidence" value="ECO:0007669"/>
    <property type="project" value="UniProtKB-UniRule"/>
</dbReference>
<evidence type="ECO:0000313" key="13">
    <source>
        <dbReference type="EMBL" id="QEX16681.1"/>
    </source>
</evidence>
<organism evidence="13 14">
    <name type="scientific">Hypericibacter terrae</name>
    <dbReference type="NCBI Taxonomy" id="2602015"/>
    <lineage>
        <taxon>Bacteria</taxon>
        <taxon>Pseudomonadati</taxon>
        <taxon>Pseudomonadota</taxon>
        <taxon>Alphaproteobacteria</taxon>
        <taxon>Rhodospirillales</taxon>
        <taxon>Dongiaceae</taxon>
        <taxon>Hypericibacter</taxon>
    </lineage>
</organism>
<dbReference type="PANTHER" id="PTHR28259:SF1">
    <property type="entry name" value="FLUORIDE EXPORT PROTEIN 1-RELATED"/>
    <property type="match status" value="1"/>
</dbReference>
<feature type="transmembrane region" description="Helical" evidence="12">
    <location>
        <begin position="69"/>
        <end position="92"/>
    </location>
</feature>
<comment type="subcellular location">
    <subcellularLocation>
        <location evidence="1 12">Cell membrane</location>
        <topology evidence="1 12">Multi-pass membrane protein</topology>
    </subcellularLocation>
</comment>
<keyword evidence="12" id="KW-0479">Metal-binding</keyword>
<keyword evidence="9 12" id="KW-0407">Ion channel</keyword>
<dbReference type="GO" id="GO:0005886">
    <property type="term" value="C:plasma membrane"/>
    <property type="evidence" value="ECO:0007669"/>
    <property type="project" value="UniProtKB-SubCell"/>
</dbReference>
<evidence type="ECO:0000256" key="5">
    <source>
        <dbReference type="ARBA" id="ARBA00022989"/>
    </source>
</evidence>
<evidence type="ECO:0000256" key="11">
    <source>
        <dbReference type="ARBA" id="ARBA00035585"/>
    </source>
</evidence>
<name>A0A5J6MHV5_9PROT</name>
<comment type="catalytic activity">
    <reaction evidence="11">
        <text>fluoride(in) = fluoride(out)</text>
        <dbReference type="Rhea" id="RHEA:76159"/>
        <dbReference type="ChEBI" id="CHEBI:17051"/>
    </reaction>
    <physiologicalReaction direction="left-to-right" evidence="11">
        <dbReference type="Rhea" id="RHEA:76160"/>
    </physiologicalReaction>
</comment>
<evidence type="ECO:0000256" key="8">
    <source>
        <dbReference type="ARBA" id="ARBA00023136"/>
    </source>
</evidence>
<keyword evidence="5 12" id="KW-1133">Transmembrane helix</keyword>
<keyword evidence="14" id="KW-1185">Reference proteome</keyword>
<evidence type="ECO:0000256" key="3">
    <source>
        <dbReference type="ARBA" id="ARBA00022519"/>
    </source>
</evidence>
<dbReference type="RefSeq" id="WP_225308631.1">
    <property type="nucleotide sequence ID" value="NZ_CP042906.1"/>
</dbReference>
<keyword evidence="4 12" id="KW-0812">Transmembrane</keyword>
<keyword evidence="8 12" id="KW-0472">Membrane</keyword>
<dbReference type="HAMAP" id="MF_00454">
    <property type="entry name" value="FluC"/>
    <property type="match status" value="1"/>
</dbReference>
<evidence type="ECO:0000256" key="4">
    <source>
        <dbReference type="ARBA" id="ARBA00022692"/>
    </source>
</evidence>
<comment type="function">
    <text evidence="12">Fluoride-specific ion channel. Important for reducing fluoride concentration in the cell, thus reducing its toxicity.</text>
</comment>
<evidence type="ECO:0000313" key="14">
    <source>
        <dbReference type="Proteomes" id="UP000326202"/>
    </source>
</evidence>
<dbReference type="KEGG" id="htq:FRZ44_19760"/>
<feature type="transmembrane region" description="Helical" evidence="12">
    <location>
        <begin position="98"/>
        <end position="122"/>
    </location>
</feature>
<feature type="binding site" evidence="12">
    <location>
        <position position="76"/>
    </location>
    <ligand>
        <name>Na(+)</name>
        <dbReference type="ChEBI" id="CHEBI:29101"/>
        <note>structural</note>
    </ligand>
</feature>
<keyword evidence="3" id="KW-0997">Cell inner membrane</keyword>